<dbReference type="Proteomes" id="UP001605036">
    <property type="component" value="Unassembled WGS sequence"/>
</dbReference>
<name>A0ABD1XEQ4_9MARC</name>
<reference evidence="1 2" key="1">
    <citation type="submission" date="2024-09" db="EMBL/GenBank/DDBJ databases">
        <title>Chromosome-scale assembly of Riccia fluitans.</title>
        <authorList>
            <person name="Paukszto L."/>
            <person name="Sawicki J."/>
            <person name="Karawczyk K."/>
            <person name="Piernik-Szablinska J."/>
            <person name="Szczecinska M."/>
            <person name="Mazdziarz M."/>
        </authorList>
    </citation>
    <scope>NUCLEOTIDE SEQUENCE [LARGE SCALE GENOMIC DNA]</scope>
    <source>
        <strain evidence="1">Rf_01</strain>
        <tissue evidence="1">Aerial parts of the thallus</tissue>
    </source>
</reference>
<dbReference type="AlphaFoldDB" id="A0ABD1XEQ4"/>
<evidence type="ECO:0000313" key="2">
    <source>
        <dbReference type="Proteomes" id="UP001605036"/>
    </source>
</evidence>
<proteinExistence type="predicted"/>
<dbReference type="EMBL" id="JBHFFA010000008">
    <property type="protein sequence ID" value="KAL2607434.1"/>
    <property type="molecule type" value="Genomic_DNA"/>
</dbReference>
<accession>A0ABD1XEQ4</accession>
<organism evidence="1 2">
    <name type="scientific">Riccia fluitans</name>
    <dbReference type="NCBI Taxonomy" id="41844"/>
    <lineage>
        <taxon>Eukaryota</taxon>
        <taxon>Viridiplantae</taxon>
        <taxon>Streptophyta</taxon>
        <taxon>Embryophyta</taxon>
        <taxon>Marchantiophyta</taxon>
        <taxon>Marchantiopsida</taxon>
        <taxon>Marchantiidae</taxon>
        <taxon>Marchantiales</taxon>
        <taxon>Ricciaceae</taxon>
        <taxon>Riccia</taxon>
    </lineage>
</organism>
<protein>
    <submittedName>
        <fullName evidence="1">Uncharacterized protein</fullName>
    </submittedName>
</protein>
<keyword evidence="2" id="KW-1185">Reference proteome</keyword>
<gene>
    <name evidence="1" type="ORF">R1flu_026007</name>
</gene>
<comment type="caution">
    <text evidence="1">The sequence shown here is derived from an EMBL/GenBank/DDBJ whole genome shotgun (WGS) entry which is preliminary data.</text>
</comment>
<sequence>MTHAGSMAHCRAANTVLEWTAHCSIWIRREQCLGVTLPCSTHEKTRIVSECTCALLAIEPNQNSVPAHGGTIGITYPKRNNALRKQHTVVNWESTWNNARHTRALLALGP</sequence>
<evidence type="ECO:0000313" key="1">
    <source>
        <dbReference type="EMBL" id="KAL2607434.1"/>
    </source>
</evidence>